<gene>
    <name evidence="2" type="ORF">HMI46_26065</name>
</gene>
<dbReference type="GO" id="GO:0032049">
    <property type="term" value="P:cardiolipin biosynthetic process"/>
    <property type="evidence" value="ECO:0007669"/>
    <property type="project" value="UniProtKB-ARBA"/>
</dbReference>
<evidence type="ECO:0000259" key="1">
    <source>
        <dbReference type="PROSITE" id="PS50035"/>
    </source>
</evidence>
<dbReference type="SMART" id="SM00155">
    <property type="entry name" value="PLDc"/>
    <property type="match status" value="1"/>
</dbReference>
<dbReference type="Pfam" id="PF13091">
    <property type="entry name" value="PLDc_2"/>
    <property type="match status" value="1"/>
</dbReference>
<dbReference type="InterPro" id="IPR025202">
    <property type="entry name" value="PLD-like_dom"/>
</dbReference>
<dbReference type="PROSITE" id="PS50035">
    <property type="entry name" value="PLD"/>
    <property type="match status" value="1"/>
</dbReference>
<accession>A0AAP7A619</accession>
<dbReference type="Proteomes" id="UP000552038">
    <property type="component" value="Unassembled WGS sequence"/>
</dbReference>
<sequence>MSIKILATGLGWLGNGVESITTNTEQLLLNARYEICIAAYNISSGALEFLEQINTPLSRGVDVRILVNKYKNHHPRVINFFEGLSKRYGTVSIYDYIQQDGYDLHAKMVIVDRECAIIGSSNMSRRGLFENHELAVMITGDEVEKVQGAFDLLCTNKYTTRKVDL</sequence>
<name>A0AAP7A619_PAEAL</name>
<comment type="caution">
    <text evidence="2">The sequence shown here is derived from an EMBL/GenBank/DDBJ whole genome shotgun (WGS) entry which is preliminary data.</text>
</comment>
<protein>
    <recommendedName>
        <fullName evidence="1">PLD phosphodiesterase domain-containing protein</fullName>
    </recommendedName>
</protein>
<dbReference type="GO" id="GO:0030572">
    <property type="term" value="F:phosphatidyltransferase activity"/>
    <property type="evidence" value="ECO:0007669"/>
    <property type="project" value="UniProtKB-ARBA"/>
</dbReference>
<dbReference type="AlphaFoldDB" id="A0AAP7A619"/>
<dbReference type="Gene3D" id="3.30.870.10">
    <property type="entry name" value="Endonuclease Chain A"/>
    <property type="match status" value="1"/>
</dbReference>
<evidence type="ECO:0000313" key="3">
    <source>
        <dbReference type="Proteomes" id="UP000552038"/>
    </source>
</evidence>
<dbReference type="PANTHER" id="PTHR21248">
    <property type="entry name" value="CARDIOLIPIN SYNTHASE"/>
    <property type="match status" value="1"/>
</dbReference>
<dbReference type="EMBL" id="JABFOR010000066">
    <property type="protein sequence ID" value="NOJ73981.1"/>
    <property type="molecule type" value="Genomic_DNA"/>
</dbReference>
<reference evidence="2 3" key="1">
    <citation type="submission" date="2020-05" db="EMBL/GenBank/DDBJ databases">
        <title>Whole genome sequencing and identification of novel metabolites from Paenibacillus alvei strain JR949.</title>
        <authorList>
            <person name="Rajendhran J."/>
            <person name="Sree Pranav P."/>
            <person name="Mahalakshmi B."/>
            <person name="Karthikeyan R."/>
        </authorList>
    </citation>
    <scope>NUCLEOTIDE SEQUENCE [LARGE SCALE GENOMIC DNA]</scope>
    <source>
        <strain evidence="2 3">JR949</strain>
    </source>
</reference>
<proteinExistence type="predicted"/>
<feature type="domain" description="PLD phosphodiesterase" evidence="1">
    <location>
        <begin position="100"/>
        <end position="127"/>
    </location>
</feature>
<dbReference type="InterPro" id="IPR001736">
    <property type="entry name" value="PLipase_D/transphosphatidylase"/>
</dbReference>
<evidence type="ECO:0000313" key="2">
    <source>
        <dbReference type="EMBL" id="NOJ73981.1"/>
    </source>
</evidence>
<dbReference type="PANTHER" id="PTHR21248:SF22">
    <property type="entry name" value="PHOSPHOLIPASE D"/>
    <property type="match status" value="1"/>
</dbReference>
<dbReference type="SUPFAM" id="SSF56024">
    <property type="entry name" value="Phospholipase D/nuclease"/>
    <property type="match status" value="1"/>
</dbReference>
<organism evidence="2 3">
    <name type="scientific">Paenibacillus alvei</name>
    <name type="common">Bacillus alvei</name>
    <dbReference type="NCBI Taxonomy" id="44250"/>
    <lineage>
        <taxon>Bacteria</taxon>
        <taxon>Bacillati</taxon>
        <taxon>Bacillota</taxon>
        <taxon>Bacilli</taxon>
        <taxon>Bacillales</taxon>
        <taxon>Paenibacillaceae</taxon>
        <taxon>Paenibacillus</taxon>
    </lineage>
</organism>
<dbReference type="RefSeq" id="WP_171419830.1">
    <property type="nucleotide sequence ID" value="NZ_JABFOR010000066.1"/>
</dbReference>